<evidence type="ECO:0000256" key="1">
    <source>
        <dbReference type="SAM" id="Coils"/>
    </source>
</evidence>
<reference evidence="2" key="1">
    <citation type="submission" date="2020-06" db="EMBL/GenBank/DDBJ databases">
        <title>Unique genomic features of the anaerobic methanotrophic archaea.</title>
        <authorList>
            <person name="Chadwick G.L."/>
            <person name="Skennerton C.T."/>
            <person name="Laso-Perez R."/>
            <person name="Leu A.O."/>
            <person name="Speth D.R."/>
            <person name="Yu H."/>
            <person name="Morgan-Lang C."/>
            <person name="Hatzenpichler R."/>
            <person name="Goudeau D."/>
            <person name="Malmstrom R."/>
            <person name="Brazelton W.J."/>
            <person name="Woyke T."/>
            <person name="Hallam S.J."/>
            <person name="Tyson G.W."/>
            <person name="Wegener G."/>
            <person name="Boetius A."/>
            <person name="Orphan V."/>
        </authorList>
    </citation>
    <scope>NUCLEOTIDE SEQUENCE</scope>
</reference>
<accession>A0A7G9Z5C2</accession>
<name>A0A7G9Z5C2_9EURY</name>
<feature type="coiled-coil region" evidence="1">
    <location>
        <begin position="247"/>
        <end position="274"/>
    </location>
</feature>
<protein>
    <submittedName>
        <fullName evidence="2">Uncharacterized protein</fullName>
    </submittedName>
</protein>
<dbReference type="EMBL" id="MT631615">
    <property type="protein sequence ID" value="QNO55456.1"/>
    <property type="molecule type" value="Genomic_DNA"/>
</dbReference>
<gene>
    <name evidence="2" type="ORF">DEIOECNE_00006</name>
</gene>
<sequence>MEENRIPKILVISEGDFPKEVESITWEDIENDTIPNISEYDIVILNFVRMTPQKAKYIVDLYERGLRSIHNLLWSGSELILITDGVRWVTTVDQATTNIFHILPVSIPFVKDRGETILVEDERYRDYYETHVDHWNFYIKDECKFQGDIAEKLLSEKEWAVYSSSMCQLSKVIARNGFNKPVSFSIKYGFTRRDSDKIRLSGLLTILQAPDKTESVESAIKTLLSNYGIHIKSKAPTWTNDFNVPGEEAIGREIKQLEEEKIKTEEIIRSKEAEKEEITRYKELLFEDGDELRDTVWDTLEQIGFKVNRHDEYKEDGSIQEGEEVAVLEIKGREKSLKTEDIRQLDDWIGDYAQREGKEPIGILIGNHYRLKKLESRDEPFPPDVLRYVKANSRKLSLITTLQLFELFCKVKNRELDAGTVRKEIISNKGVFDLESILE</sequence>
<organism evidence="2">
    <name type="scientific">Candidatus Methanophaga sp. ANME-1 ERB7</name>
    <dbReference type="NCBI Taxonomy" id="2759913"/>
    <lineage>
        <taxon>Archaea</taxon>
        <taxon>Methanobacteriati</taxon>
        <taxon>Methanobacteriota</taxon>
        <taxon>Stenosarchaea group</taxon>
        <taxon>Methanomicrobia</taxon>
        <taxon>Candidatus Methanophagales</taxon>
        <taxon>Candidatus Methanophagaceae</taxon>
        <taxon>Candidatus Methanophaga</taxon>
    </lineage>
</organism>
<evidence type="ECO:0000313" key="2">
    <source>
        <dbReference type="EMBL" id="QNO55456.1"/>
    </source>
</evidence>
<dbReference type="AlphaFoldDB" id="A0A7G9Z5C2"/>
<keyword evidence="1" id="KW-0175">Coiled coil</keyword>
<proteinExistence type="predicted"/>